<protein>
    <submittedName>
        <fullName evidence="1">Syntaxin-binding protein 6</fullName>
    </submittedName>
</protein>
<name>L8IV70_9CETA</name>
<sequence>MSHWLGGSCERNVFYKRRNITLDSVEGQWKQDGSGSIWCSITTPDYLCCHSSAIDALLGGIQVIQTRDDGDADQGRGCEDGEDLVEPRNTELDLQTSVIENSLRALVTWLTMSAKSAISKEIFAPLDERMLGAVQVKRRTKKKIPFLATGGQGEYLTYICLSDGEGAAGGWLLWQPECRNLEVWLMEALAPDEDSHVKWDSNSGGLITLTELFKFRKSTTESLVLTVRHFSGTGLQSACPIAWALSLPGDPLWKASDPQTLRAVSVFSGLSCPVLARGVAHLQGHTCLPGRQKGQPRRQEECVSFQSSPRKPAHCSVELHKIPGHQFPMDKAMEGRFTVVVRVTQDDVNGALWAAVLPAPDSCRDWSAPVAGFLVGRLRVCK</sequence>
<dbReference type="STRING" id="72004.ENSBMUP00000011772"/>
<dbReference type="EMBL" id="JH880580">
    <property type="protein sequence ID" value="ELR60505.1"/>
    <property type="molecule type" value="Genomic_DNA"/>
</dbReference>
<organism evidence="1 2">
    <name type="scientific">Bos mutus</name>
    <name type="common">wild yak</name>
    <dbReference type="NCBI Taxonomy" id="72004"/>
    <lineage>
        <taxon>Eukaryota</taxon>
        <taxon>Metazoa</taxon>
        <taxon>Chordata</taxon>
        <taxon>Craniata</taxon>
        <taxon>Vertebrata</taxon>
        <taxon>Euteleostomi</taxon>
        <taxon>Mammalia</taxon>
        <taxon>Eutheria</taxon>
        <taxon>Laurasiatheria</taxon>
        <taxon>Artiodactyla</taxon>
        <taxon>Ruminantia</taxon>
        <taxon>Pecora</taxon>
        <taxon>Bovidae</taxon>
        <taxon>Bovinae</taxon>
        <taxon>Bos</taxon>
    </lineage>
</organism>
<proteinExistence type="predicted"/>
<dbReference type="AlphaFoldDB" id="L8IV70"/>
<accession>L8IV70</accession>
<evidence type="ECO:0000313" key="1">
    <source>
        <dbReference type="EMBL" id="ELR60505.1"/>
    </source>
</evidence>
<dbReference type="Proteomes" id="UP000011080">
    <property type="component" value="Unassembled WGS sequence"/>
</dbReference>
<reference evidence="1 2" key="1">
    <citation type="journal article" date="2012" name="Nat. Genet.">
        <title>The yak genome and adaptation to life at high altitude.</title>
        <authorList>
            <person name="Qiu Q."/>
            <person name="Zhang G."/>
            <person name="Ma T."/>
            <person name="Qian W."/>
            <person name="Wang J."/>
            <person name="Ye Z."/>
            <person name="Cao C."/>
            <person name="Hu Q."/>
            <person name="Kim J."/>
            <person name="Larkin D.M."/>
            <person name="Auvil L."/>
            <person name="Capitanu B."/>
            <person name="Ma J."/>
            <person name="Lewin H.A."/>
            <person name="Qian X."/>
            <person name="Lang Y."/>
            <person name="Zhou R."/>
            <person name="Wang L."/>
            <person name="Wang K."/>
            <person name="Xia J."/>
            <person name="Liao S."/>
            <person name="Pan S."/>
            <person name="Lu X."/>
            <person name="Hou H."/>
            <person name="Wang Y."/>
            <person name="Zang X."/>
            <person name="Yin Y."/>
            <person name="Ma H."/>
            <person name="Zhang J."/>
            <person name="Wang Z."/>
            <person name="Zhang Y."/>
            <person name="Zhang D."/>
            <person name="Yonezawa T."/>
            <person name="Hasegawa M."/>
            <person name="Zhong Y."/>
            <person name="Liu W."/>
            <person name="Zhang Y."/>
            <person name="Huang Z."/>
            <person name="Zhang S."/>
            <person name="Long R."/>
            <person name="Yang H."/>
            <person name="Wang J."/>
            <person name="Lenstra J.A."/>
            <person name="Cooper D.N."/>
            <person name="Wu Y."/>
            <person name="Wang J."/>
            <person name="Shi P."/>
            <person name="Wang J."/>
            <person name="Liu J."/>
        </authorList>
    </citation>
    <scope>NUCLEOTIDE SEQUENCE [LARGE SCALE GENOMIC DNA]</scope>
    <source>
        <strain evidence="2">yakQH1</strain>
    </source>
</reference>
<evidence type="ECO:0000313" key="2">
    <source>
        <dbReference type="Proteomes" id="UP000011080"/>
    </source>
</evidence>
<gene>
    <name evidence="1" type="ORF">M91_04470</name>
</gene>